<dbReference type="RefSeq" id="WP_008752129.1">
    <property type="nucleotide sequence ID" value="NZ_GL622296.1"/>
</dbReference>
<name>E6LQY3_9FIRM</name>
<dbReference type="eggNOG" id="ENOG502Z7Q0">
    <property type="taxonomic scope" value="Bacteria"/>
</dbReference>
<reference evidence="1 2" key="1">
    <citation type="submission" date="2010-12" db="EMBL/GenBank/DDBJ databases">
        <authorList>
            <person name="Muzny D."/>
            <person name="Qin X."/>
            <person name="Deng J."/>
            <person name="Jiang H."/>
            <person name="Liu Y."/>
            <person name="Qu J."/>
            <person name="Song X.-Z."/>
            <person name="Zhang L."/>
            <person name="Thornton R."/>
            <person name="Coyle M."/>
            <person name="Francisco L."/>
            <person name="Jackson L."/>
            <person name="Javaid M."/>
            <person name="Korchina V."/>
            <person name="Kovar C."/>
            <person name="Mata R."/>
            <person name="Mathew T."/>
            <person name="Ngo R."/>
            <person name="Nguyen L."/>
            <person name="Nguyen N."/>
            <person name="Okwuonu G."/>
            <person name="Ongeri F."/>
            <person name="Pham C."/>
            <person name="Simmons D."/>
            <person name="Wilczek-Boney K."/>
            <person name="Hale W."/>
            <person name="Jakkamsetti A."/>
            <person name="Pham P."/>
            <person name="Ruth R."/>
            <person name="San Lucas F."/>
            <person name="Warren J."/>
            <person name="Zhang J."/>
            <person name="Zhao Z."/>
            <person name="Zhou C."/>
            <person name="Zhu D."/>
            <person name="Lee S."/>
            <person name="Bess C."/>
            <person name="Blankenburg K."/>
            <person name="Forbes L."/>
            <person name="Fu Q."/>
            <person name="Gubbala S."/>
            <person name="Hirani K."/>
            <person name="Jayaseelan J.C."/>
            <person name="Lara F."/>
            <person name="Munidasa M."/>
            <person name="Palculict T."/>
            <person name="Patil S."/>
            <person name="Pu L.-L."/>
            <person name="Saada N."/>
            <person name="Tang L."/>
            <person name="Weissenberger G."/>
            <person name="Zhu Y."/>
            <person name="Hemphill L."/>
            <person name="Shang Y."/>
            <person name="Youmans B."/>
            <person name="Ayvaz T."/>
            <person name="Ross M."/>
            <person name="Santibanez J."/>
            <person name="Aqrawi P."/>
            <person name="Gross S."/>
            <person name="Joshi V."/>
            <person name="Fowler G."/>
            <person name="Nazareth L."/>
            <person name="Reid J."/>
            <person name="Worley K."/>
            <person name="Petrosino J."/>
            <person name="Highlander S."/>
            <person name="Gibbs R."/>
        </authorList>
    </citation>
    <scope>NUCLEOTIDE SEQUENCE [LARGE SCALE GENOMIC DNA]</scope>
    <source>
        <strain evidence="1 2">DSM 3986</strain>
    </source>
</reference>
<dbReference type="Proteomes" id="UP000003434">
    <property type="component" value="Unassembled WGS sequence"/>
</dbReference>
<sequence>MKVLYIPLDDRACNYRFPYDLSKLTDNIELLRPPYELMGFLKQGADVQKIWEWIFQNAVDCEYAVLSVDTLVYGNLVNSRIHNLTIDICMERINKFRELKERVPGIKIHAFNLVARVAAYNNSFEDPMYWDTYGYDIWRYTCLLDRESRGEISEKEREEKNKLKNSIPKEIMTDFFGRRDIDREVNKKSALLVKEGVFDTLNIPKDDNGEYGMSAMDSQVMQKEVDRLGISNRVYIYPGTDEVACNILARIFCESKAYLPRVYVRYSASNAPFVVPKYEDRVLNESIKWQIHSAGGIFEECAEFSDCMLAVNMSGTKQVEASRQKEDIDSAFRASININEFLNYIKFYRNTMDKSVGIAEVSCCNGCENSFMEMMMQLDLFPHITAFGGWNTAQNTIGVVLAHIIIASFYKDYKNNMEAYLKNESFKLGFLLSDWVCQTLLQDKVSKEMNSLWQSDLYHLKENRVKVRDWYRNELEIWFNKFLNRYSKNKTFAIKEFDFDWDSAYFYNVVVAKNTL</sequence>
<dbReference type="HOGENOM" id="CLU_031189_0_0_9"/>
<dbReference type="Pfam" id="PF13552">
    <property type="entry name" value="DUF4127"/>
    <property type="match status" value="1"/>
</dbReference>
<dbReference type="EMBL" id="AEPW01000091">
    <property type="protein sequence ID" value="EFU75752.1"/>
    <property type="molecule type" value="Genomic_DNA"/>
</dbReference>
<organism evidence="1 2">
    <name type="scientific">Lachnoanaerobaculum saburreum DSM 3986</name>
    <dbReference type="NCBI Taxonomy" id="887325"/>
    <lineage>
        <taxon>Bacteria</taxon>
        <taxon>Bacillati</taxon>
        <taxon>Bacillota</taxon>
        <taxon>Clostridia</taxon>
        <taxon>Lachnospirales</taxon>
        <taxon>Lachnospiraceae</taxon>
        <taxon>Lachnoanaerobaculum</taxon>
    </lineage>
</organism>
<protein>
    <recommendedName>
        <fullName evidence="3">DUF4127 family protein</fullName>
    </recommendedName>
</protein>
<evidence type="ECO:0008006" key="3">
    <source>
        <dbReference type="Google" id="ProtNLM"/>
    </source>
</evidence>
<gene>
    <name evidence="1" type="ORF">HMPREF0381_2368</name>
</gene>
<comment type="caution">
    <text evidence="1">The sequence shown here is derived from an EMBL/GenBank/DDBJ whole genome shotgun (WGS) entry which is preliminary data.</text>
</comment>
<accession>E6LQY3</accession>
<proteinExistence type="predicted"/>
<evidence type="ECO:0000313" key="2">
    <source>
        <dbReference type="Proteomes" id="UP000003434"/>
    </source>
</evidence>
<dbReference type="InterPro" id="IPR025394">
    <property type="entry name" value="DUF4127"/>
</dbReference>
<dbReference type="AlphaFoldDB" id="E6LQY3"/>
<evidence type="ECO:0000313" key="1">
    <source>
        <dbReference type="EMBL" id="EFU75752.1"/>
    </source>
</evidence>